<comment type="similarity">
    <text evidence="1">Belongs to the CcmF/CycK/Ccl1/NrfE/CcsA family.</text>
</comment>
<organism evidence="5 6">
    <name type="scientific">Candidatus Defluviibacterium haderslevense</name>
    <dbReference type="NCBI Taxonomy" id="2981993"/>
    <lineage>
        <taxon>Bacteria</taxon>
        <taxon>Pseudomonadati</taxon>
        <taxon>Bacteroidota</taxon>
        <taxon>Saprospiria</taxon>
        <taxon>Saprospirales</taxon>
        <taxon>Saprospiraceae</taxon>
        <taxon>Candidatus Defluviibacterium</taxon>
    </lineage>
</organism>
<feature type="transmembrane region" description="Helical" evidence="3">
    <location>
        <begin position="343"/>
        <end position="361"/>
    </location>
</feature>
<dbReference type="InterPro" id="IPR002541">
    <property type="entry name" value="Cyt_c_assembly"/>
</dbReference>
<feature type="transmembrane region" description="Helical" evidence="3">
    <location>
        <begin position="498"/>
        <end position="517"/>
    </location>
</feature>
<evidence type="ECO:0000256" key="3">
    <source>
        <dbReference type="SAM" id="Phobius"/>
    </source>
</evidence>
<feature type="transmembrane region" description="Helical" evidence="3">
    <location>
        <begin position="915"/>
        <end position="933"/>
    </location>
</feature>
<dbReference type="GO" id="GO:0017004">
    <property type="term" value="P:cytochrome complex assembly"/>
    <property type="evidence" value="ECO:0007669"/>
    <property type="project" value="UniProtKB-KW"/>
</dbReference>
<feature type="transmembrane region" description="Helical" evidence="3">
    <location>
        <begin position="51"/>
        <end position="75"/>
    </location>
</feature>
<dbReference type="Pfam" id="PF01578">
    <property type="entry name" value="Cytochrom_C_asm"/>
    <property type="match status" value="1"/>
</dbReference>
<feature type="domain" description="Cytochrome c assembly protein" evidence="4">
    <location>
        <begin position="106"/>
        <end position="325"/>
    </location>
</feature>
<dbReference type="PANTHER" id="PTHR43653">
    <property type="entry name" value="CYTOCHROME C ASSEMBLY PROTEIN-RELATED"/>
    <property type="match status" value="1"/>
</dbReference>
<evidence type="ECO:0000256" key="2">
    <source>
        <dbReference type="ARBA" id="ARBA00022748"/>
    </source>
</evidence>
<feature type="transmembrane region" description="Helical" evidence="3">
    <location>
        <begin position="207"/>
        <end position="227"/>
    </location>
</feature>
<keyword evidence="2" id="KW-0201">Cytochrome c-type biogenesis</keyword>
<comment type="caution">
    <text evidence="5">The sequence shown here is derived from an EMBL/GenBank/DDBJ whole genome shotgun (WGS) entry which is preliminary data.</text>
</comment>
<keyword evidence="3" id="KW-0472">Membrane</keyword>
<evidence type="ECO:0000313" key="6">
    <source>
        <dbReference type="Proteomes" id="UP000808349"/>
    </source>
</evidence>
<dbReference type="GO" id="GO:0016020">
    <property type="term" value="C:membrane"/>
    <property type="evidence" value="ECO:0007669"/>
    <property type="project" value="InterPro"/>
</dbReference>
<accession>A0A9D7XHQ1</accession>
<proteinExistence type="inferred from homology"/>
<reference evidence="5 6" key="1">
    <citation type="submission" date="2020-10" db="EMBL/GenBank/DDBJ databases">
        <title>Connecting structure to function with the recovery of over 1000 high-quality activated sludge metagenome-assembled genomes encoding full-length rRNA genes using long-read sequencing.</title>
        <authorList>
            <person name="Singleton C.M."/>
            <person name="Petriglieri F."/>
            <person name="Kristensen J.M."/>
            <person name="Kirkegaard R.H."/>
            <person name="Michaelsen T.Y."/>
            <person name="Andersen M.H."/>
            <person name="Karst S.M."/>
            <person name="Dueholm M.S."/>
            <person name="Nielsen P.H."/>
            <person name="Albertsen M."/>
        </authorList>
    </citation>
    <scope>NUCLEOTIDE SEQUENCE [LARGE SCALE GENOMIC DNA]</scope>
    <source>
        <strain evidence="5">Ribe_18-Q3-R11-54_BAT3C.373</strain>
    </source>
</reference>
<dbReference type="PRINTS" id="PR01410">
    <property type="entry name" value="CCBIOGENESIS"/>
</dbReference>
<feature type="transmembrane region" description="Helical" evidence="3">
    <location>
        <begin position="472"/>
        <end position="492"/>
    </location>
</feature>
<feature type="transmembrane region" description="Helical" evidence="3">
    <location>
        <begin position="20"/>
        <end position="39"/>
    </location>
</feature>
<feature type="transmembrane region" description="Helical" evidence="3">
    <location>
        <begin position="239"/>
        <end position="259"/>
    </location>
</feature>
<dbReference type="GO" id="GO:0015232">
    <property type="term" value="F:heme transmembrane transporter activity"/>
    <property type="evidence" value="ECO:0007669"/>
    <property type="project" value="InterPro"/>
</dbReference>
<dbReference type="AlphaFoldDB" id="A0A9D7XHQ1"/>
<evidence type="ECO:0000313" key="5">
    <source>
        <dbReference type="EMBL" id="MBK9718032.1"/>
    </source>
</evidence>
<dbReference type="PANTHER" id="PTHR43653:SF1">
    <property type="entry name" value="CYTOCHROME C-TYPE BIOGENESIS PROTEIN CCMF"/>
    <property type="match status" value="1"/>
</dbReference>
<protein>
    <submittedName>
        <fullName evidence="5">Cytochrome c biogenesis protein CcsA</fullName>
    </submittedName>
</protein>
<feature type="transmembrane region" description="Helical" evidence="3">
    <location>
        <begin position="304"/>
        <end position="323"/>
    </location>
</feature>
<evidence type="ECO:0000256" key="1">
    <source>
        <dbReference type="ARBA" id="ARBA00009186"/>
    </source>
</evidence>
<feature type="transmembrane region" description="Helical" evidence="3">
    <location>
        <begin position="381"/>
        <end position="399"/>
    </location>
</feature>
<feature type="transmembrane region" description="Helical" evidence="3">
    <location>
        <begin position="529"/>
        <end position="550"/>
    </location>
</feature>
<keyword evidence="3" id="KW-0812">Transmembrane</keyword>
<dbReference type="InterPro" id="IPR003567">
    <property type="entry name" value="Cyt_c_biogenesis"/>
</dbReference>
<dbReference type="EMBL" id="JADKFW010000007">
    <property type="protein sequence ID" value="MBK9718032.1"/>
    <property type="molecule type" value="Genomic_DNA"/>
</dbReference>
<sequence length="938" mass="106867">MTDIQYVGEHLWVHYTGHFLVLFAFFSAAFLGIIAYQFYKKNDGDKALWWSWLKIGFLAHTLSILGIISLLLFAMSQHYFEYQYVWAHVSEELPTRYILSAFWEGQEGSFLLWMFWNCVLGFLILRRKNIYTVSIIGILSIVQLVLMSMLLGVYFFGSKLGSNPFLLLRHTMDIPLFKNAEYTALIKGNGLNPLLQNYWMIIHPPTLFLGFASTVIPFCYVVSALFLKKYEEWLKPALSWALMSAGILGLGILMGGMWAYEALSFGGYWAWDPVENMSLVPWLVLIAALHAHLIAIHTKYSIRASIIFYILTFVLVVYSSFLTRSGVLGDSSVHAFTQLGLEWQLLGFLILVTCIPTYFYIKQQKEIPAHKTEEKIASREFWMFIGSLILLFSAGLMTFTTSIPVFNKLIDVAGQIMNTSYASYHRSAPVDVMAHHNRFQVWIGVFIGIISAIAFMLRYLGTQLNGLQQGFWKKLIAVISISGLLTLATFSLFSNHSIPIISLLFTGWFAIVSNLYILTTIIKNNPKSATAIISHIGFGILLFGILFTGLNRKNIAPERFFQEDIIMGLDAENADKHFLLLKDQPKFAKGYWIHYRHDTMISKIRSYTLDFVKVDSAGLQLDSFRIYPQVQYDNKLLKVAASNPAIKHYLSKDIFTLVAQIPAVQMDANEAKKAEDSLQFESQLITLNDTVFGRKHYFILKELNDQFKPTDVQSEPEDQSLQAIIEVRNLDDSMVYIAKPGIIFRSNLVYKFPFNVEKLGVRVQIPDSLYESLVPDLNSLSFQSFELKEGQSYRINDDINITLTGFDKNPSSPLYSPKPDDISIAAKLTVQSKEKSLLLKPIYIIRDTKSFSIPDRSIWPGLTIQFNHINPDNGVMTFQYALHQPQTKIPIEFSENVARTDYIVMEAIEFPGINLVWLGSLMMVIGLMVSALFRKTKH</sequence>
<feature type="transmembrane region" description="Helical" evidence="3">
    <location>
        <begin position="108"/>
        <end position="125"/>
    </location>
</feature>
<dbReference type="Proteomes" id="UP000808349">
    <property type="component" value="Unassembled WGS sequence"/>
</dbReference>
<name>A0A9D7XHQ1_9BACT</name>
<feature type="transmembrane region" description="Helical" evidence="3">
    <location>
        <begin position="439"/>
        <end position="460"/>
    </location>
</feature>
<feature type="transmembrane region" description="Helical" evidence="3">
    <location>
        <begin position="279"/>
        <end position="297"/>
    </location>
</feature>
<dbReference type="GO" id="GO:0020037">
    <property type="term" value="F:heme binding"/>
    <property type="evidence" value="ECO:0007669"/>
    <property type="project" value="InterPro"/>
</dbReference>
<feature type="transmembrane region" description="Helical" evidence="3">
    <location>
        <begin position="132"/>
        <end position="156"/>
    </location>
</feature>
<gene>
    <name evidence="5" type="primary">ccsA</name>
    <name evidence="5" type="ORF">IPO85_11070</name>
</gene>
<evidence type="ECO:0000259" key="4">
    <source>
        <dbReference type="Pfam" id="PF01578"/>
    </source>
</evidence>
<keyword evidence="3" id="KW-1133">Transmembrane helix</keyword>